<evidence type="ECO:0000256" key="1">
    <source>
        <dbReference type="SAM" id="MobiDB-lite"/>
    </source>
</evidence>
<protein>
    <submittedName>
        <fullName evidence="2">Uncharacterized protein</fullName>
    </submittedName>
</protein>
<reference evidence="3" key="1">
    <citation type="journal article" date="2019" name="bioRxiv">
        <title>Genomics, evolutionary history and diagnostics of the Alternaria alternata species group including apple and Asian pear pathotypes.</title>
        <authorList>
            <person name="Armitage A.D."/>
            <person name="Cockerton H.M."/>
            <person name="Sreenivasaprasad S."/>
            <person name="Woodhall J.W."/>
            <person name="Lane C.R."/>
            <person name="Harrison R.J."/>
            <person name="Clarkson J.P."/>
        </authorList>
    </citation>
    <scope>NUCLEOTIDE SEQUENCE [LARGE SCALE GENOMIC DNA]</scope>
    <source>
        <strain evidence="3">RGR 97.0016</strain>
    </source>
</reference>
<feature type="region of interest" description="Disordered" evidence="1">
    <location>
        <begin position="26"/>
        <end position="66"/>
    </location>
</feature>
<evidence type="ECO:0000313" key="3">
    <source>
        <dbReference type="Proteomes" id="UP000293823"/>
    </source>
</evidence>
<keyword evidence="3" id="KW-1185">Reference proteome</keyword>
<dbReference type="AlphaFoldDB" id="A0A4Q4QDP9"/>
<feature type="compositionally biased region" description="Basic and acidic residues" evidence="1">
    <location>
        <begin position="44"/>
        <end position="66"/>
    </location>
</feature>
<sequence length="104" mass="11413">MSCAASTTCGVSSCATSAPAVTSTVSGTSSVLSGFGQNHPASKLTEEQKEALKKKQEAREEKKRQEREIRYRIWADTKAKLSDASSKKAKLRLYATLLRLRLHL</sequence>
<gene>
    <name evidence="2" type="ORF">AA0113_g11158</name>
</gene>
<accession>A0A4Q4QDP9</accession>
<name>A0A4Q4QDP9_9PLEO</name>
<evidence type="ECO:0000313" key="2">
    <source>
        <dbReference type="EMBL" id="RYO39733.1"/>
    </source>
</evidence>
<proteinExistence type="predicted"/>
<dbReference type="Proteomes" id="UP000293823">
    <property type="component" value="Unassembled WGS sequence"/>
</dbReference>
<organism evidence="2 3">
    <name type="scientific">Alternaria arborescens</name>
    <dbReference type="NCBI Taxonomy" id="156630"/>
    <lineage>
        <taxon>Eukaryota</taxon>
        <taxon>Fungi</taxon>
        <taxon>Dikarya</taxon>
        <taxon>Ascomycota</taxon>
        <taxon>Pezizomycotina</taxon>
        <taxon>Dothideomycetes</taxon>
        <taxon>Pleosporomycetidae</taxon>
        <taxon>Pleosporales</taxon>
        <taxon>Pleosporineae</taxon>
        <taxon>Pleosporaceae</taxon>
        <taxon>Alternaria</taxon>
        <taxon>Alternaria sect. Alternaria</taxon>
    </lineage>
</organism>
<comment type="caution">
    <text evidence="2">The sequence shown here is derived from an EMBL/GenBank/DDBJ whole genome shotgun (WGS) entry which is preliminary data.</text>
</comment>
<dbReference type="EMBL" id="PEJP01000064">
    <property type="protein sequence ID" value="RYO39733.1"/>
    <property type="molecule type" value="Genomic_DNA"/>
</dbReference>